<comment type="caution">
    <text evidence="1">The sequence shown here is derived from an EMBL/GenBank/DDBJ whole genome shotgun (WGS) entry which is preliminary data.</text>
</comment>
<gene>
    <name evidence="1" type="ORF">A4X09_0g2638</name>
</gene>
<reference evidence="1" key="2">
    <citation type="journal article" date="2019" name="IMA Fungus">
        <title>Genome sequencing and comparison of five Tilletia species to identify candidate genes for the detection of regulated species infecting wheat.</title>
        <authorList>
            <person name="Nguyen H.D.T."/>
            <person name="Sultana T."/>
            <person name="Kesanakurti P."/>
            <person name="Hambleton S."/>
        </authorList>
    </citation>
    <scope>NUCLEOTIDE SEQUENCE</scope>
    <source>
        <strain evidence="1">DAOMC 236422</strain>
    </source>
</reference>
<proteinExistence type="predicted"/>
<protein>
    <recommendedName>
        <fullName evidence="3">Retrotransposon Copia-like N-terminal domain-containing protein</fullName>
    </recommendedName>
</protein>
<reference evidence="1" key="1">
    <citation type="submission" date="2016-04" db="EMBL/GenBank/DDBJ databases">
        <authorList>
            <person name="Nguyen H.D."/>
            <person name="Samba Siva P."/>
            <person name="Cullis J."/>
            <person name="Levesque C.A."/>
            <person name="Hambleton S."/>
        </authorList>
    </citation>
    <scope>NUCLEOTIDE SEQUENCE</scope>
    <source>
        <strain evidence="1">DAOMC 236422</strain>
    </source>
</reference>
<evidence type="ECO:0000313" key="2">
    <source>
        <dbReference type="Proteomes" id="UP000078113"/>
    </source>
</evidence>
<dbReference type="AlphaFoldDB" id="A0A8X7NCX3"/>
<evidence type="ECO:0008006" key="3">
    <source>
        <dbReference type="Google" id="ProtNLM"/>
    </source>
</evidence>
<dbReference type="EMBL" id="LWDG02000081">
    <property type="protein sequence ID" value="KAE8269706.1"/>
    <property type="molecule type" value="Genomic_DNA"/>
</dbReference>
<name>A0A8X7NCX3_9BASI</name>
<organism evidence="1 2">
    <name type="scientific">Tilletia walkeri</name>
    <dbReference type="NCBI Taxonomy" id="117179"/>
    <lineage>
        <taxon>Eukaryota</taxon>
        <taxon>Fungi</taxon>
        <taxon>Dikarya</taxon>
        <taxon>Basidiomycota</taxon>
        <taxon>Ustilaginomycotina</taxon>
        <taxon>Exobasidiomycetes</taxon>
        <taxon>Tilletiales</taxon>
        <taxon>Tilletiaceae</taxon>
        <taxon>Tilletia</taxon>
    </lineage>
</organism>
<dbReference type="Proteomes" id="UP000078113">
    <property type="component" value="Unassembled WGS sequence"/>
</dbReference>
<sequence length="184" mass="20746">MTSNTDSNAVTSRVRGLTGVANFFAWRPAMEPILTGYRALEIVQGYEPCPSMPLAPTSIDLKLVEAWKDRNAKAMSQSTVIQQTISAPMAAMIRSAKTSAEMWTKLHDLNSLSTPEHRNTINRKISNLFLKESGDMTKHLETFIEIVDEAEAAGLPWGKDDEEKAHFFLNTFPHTLRPVKREWR</sequence>
<feature type="non-terminal residue" evidence="1">
    <location>
        <position position="184"/>
    </location>
</feature>
<accession>A0A8X7NCX3</accession>
<evidence type="ECO:0000313" key="1">
    <source>
        <dbReference type="EMBL" id="KAE8269706.1"/>
    </source>
</evidence>
<dbReference type="Pfam" id="PF14223">
    <property type="entry name" value="Retrotran_gag_2"/>
    <property type="match status" value="1"/>
</dbReference>
<keyword evidence="2" id="KW-1185">Reference proteome</keyword>